<dbReference type="AlphaFoldDB" id="A0A8X6PL40"/>
<proteinExistence type="predicted"/>
<comment type="caution">
    <text evidence="1">The sequence shown here is derived from an EMBL/GenBank/DDBJ whole genome shotgun (WGS) entry which is preliminary data.</text>
</comment>
<accession>A0A8X6PL40</accession>
<dbReference type="EMBL" id="BMAW01070556">
    <property type="protein sequence ID" value="GFT73900.1"/>
    <property type="molecule type" value="Genomic_DNA"/>
</dbReference>
<name>A0A8X6PL40_NEPPI</name>
<evidence type="ECO:0000313" key="1">
    <source>
        <dbReference type="EMBL" id="GFT73900.1"/>
    </source>
</evidence>
<sequence length="77" mass="9315">MWKALKEDVQHVVTEMGSKDFFSITRISLQKATIRLDDYEEENIRGLLAIAKERRVEAKEKKWKERLEAEKRRDEMY</sequence>
<protein>
    <submittedName>
        <fullName evidence="1">Uncharacterized protein</fullName>
    </submittedName>
</protein>
<reference evidence="1" key="1">
    <citation type="submission" date="2020-08" db="EMBL/GenBank/DDBJ databases">
        <title>Multicomponent nature underlies the extraordinary mechanical properties of spider dragline silk.</title>
        <authorList>
            <person name="Kono N."/>
            <person name="Nakamura H."/>
            <person name="Mori M."/>
            <person name="Yoshida Y."/>
            <person name="Ohtoshi R."/>
            <person name="Malay A.D."/>
            <person name="Moran D.A.P."/>
            <person name="Tomita M."/>
            <person name="Numata K."/>
            <person name="Arakawa K."/>
        </authorList>
    </citation>
    <scope>NUCLEOTIDE SEQUENCE</scope>
</reference>
<keyword evidence="2" id="KW-1185">Reference proteome</keyword>
<gene>
    <name evidence="1" type="ORF">NPIL_46761</name>
</gene>
<dbReference type="Proteomes" id="UP000887013">
    <property type="component" value="Unassembled WGS sequence"/>
</dbReference>
<evidence type="ECO:0000313" key="2">
    <source>
        <dbReference type="Proteomes" id="UP000887013"/>
    </source>
</evidence>
<organism evidence="1 2">
    <name type="scientific">Nephila pilipes</name>
    <name type="common">Giant wood spider</name>
    <name type="synonym">Nephila maculata</name>
    <dbReference type="NCBI Taxonomy" id="299642"/>
    <lineage>
        <taxon>Eukaryota</taxon>
        <taxon>Metazoa</taxon>
        <taxon>Ecdysozoa</taxon>
        <taxon>Arthropoda</taxon>
        <taxon>Chelicerata</taxon>
        <taxon>Arachnida</taxon>
        <taxon>Araneae</taxon>
        <taxon>Araneomorphae</taxon>
        <taxon>Entelegynae</taxon>
        <taxon>Araneoidea</taxon>
        <taxon>Nephilidae</taxon>
        <taxon>Nephila</taxon>
    </lineage>
</organism>